<evidence type="ECO:0000313" key="2">
    <source>
        <dbReference type="Proteomes" id="UP000295357"/>
    </source>
</evidence>
<dbReference type="AlphaFoldDB" id="A0A4R6N9N6"/>
<dbReference type="RefSeq" id="WP_133602834.1">
    <property type="nucleotide sequence ID" value="NZ_JAUFPJ010000002.1"/>
</dbReference>
<accession>A0A4R6N9N6</accession>
<proteinExistence type="predicted"/>
<dbReference type="OrthoDB" id="9149164at2"/>
<keyword evidence="2" id="KW-1185">Reference proteome</keyword>
<reference evidence="1 2" key="1">
    <citation type="submission" date="2019-03" db="EMBL/GenBank/DDBJ databases">
        <title>Genomic Encyclopedia of Type Strains, Phase IV (KMG-IV): sequencing the most valuable type-strain genomes for metagenomic binning, comparative biology and taxonomic classification.</title>
        <authorList>
            <person name="Goeker M."/>
        </authorList>
    </citation>
    <scope>NUCLEOTIDE SEQUENCE [LARGE SCALE GENOMIC DNA]</scope>
    <source>
        <strain evidence="1 2">DSM 25082</strain>
    </source>
</reference>
<dbReference type="Proteomes" id="UP000295357">
    <property type="component" value="Unassembled WGS sequence"/>
</dbReference>
<evidence type="ECO:0000313" key="1">
    <source>
        <dbReference type="EMBL" id="TDP12085.1"/>
    </source>
</evidence>
<gene>
    <name evidence="1" type="ORF">DFR39_102473</name>
</gene>
<organism evidence="1 2">
    <name type="scientific">Roseateles asaccharophilus</name>
    <dbReference type="NCBI Taxonomy" id="582607"/>
    <lineage>
        <taxon>Bacteria</taxon>
        <taxon>Pseudomonadati</taxon>
        <taxon>Pseudomonadota</taxon>
        <taxon>Betaproteobacteria</taxon>
        <taxon>Burkholderiales</taxon>
        <taxon>Sphaerotilaceae</taxon>
        <taxon>Roseateles</taxon>
    </lineage>
</organism>
<dbReference type="EMBL" id="SNXE01000002">
    <property type="protein sequence ID" value="TDP12085.1"/>
    <property type="molecule type" value="Genomic_DNA"/>
</dbReference>
<name>A0A4R6N9N6_9BURK</name>
<protein>
    <recommendedName>
        <fullName evidence="3">Glycosyl transferase family 2</fullName>
    </recommendedName>
</protein>
<evidence type="ECO:0008006" key="3">
    <source>
        <dbReference type="Google" id="ProtNLM"/>
    </source>
</evidence>
<comment type="caution">
    <text evidence="1">The sequence shown here is derived from an EMBL/GenBank/DDBJ whole genome shotgun (WGS) entry which is preliminary data.</text>
</comment>
<sequence length="273" mass="31051">MSKKPLVLVSWDGTSTPLAMIHLDAAAEFDWLLFDYTGRQPAGESLLRDQACTVLSARTECKGEIYQALADYLAAQGRCPEYVSLIDDDVLLSVSDINRALHLGRCEGLDSFSPVLSHDSVYTHRWTLRQPGRFYRPVDWIEVMMPFYRGELFLAGRAHYAGNISSWGIDKYLMPTLQQIGGWSRTALLDAVMASHRRPVTSGQKTYRNGRTAGEESAAMKALCLDLIARHKPELLDSAWYQRIFVQRHARTRWQQLAYGLGRPLRRWLEQST</sequence>